<dbReference type="GO" id="GO:0010436">
    <property type="term" value="F:carotenoid dioxygenase activity"/>
    <property type="evidence" value="ECO:0007669"/>
    <property type="project" value="TreeGrafter"/>
</dbReference>
<dbReference type="Proteomes" id="UP000180043">
    <property type="component" value="Unassembled WGS sequence"/>
</dbReference>
<evidence type="ECO:0000313" key="7">
    <source>
        <dbReference type="EMBL" id="OHU57856.1"/>
    </source>
</evidence>
<feature type="binding site" evidence="5">
    <location>
        <position position="480"/>
    </location>
    <ligand>
        <name>Fe cation</name>
        <dbReference type="ChEBI" id="CHEBI:24875"/>
        <note>catalytic</note>
    </ligand>
</feature>
<protein>
    <recommendedName>
        <fullName evidence="6">Dioxygenase</fullName>
        <ecNumber evidence="6">1.13.11.-</ecNumber>
    </recommendedName>
</protein>
<comment type="similarity">
    <text evidence="1 6">Belongs to the carotenoid oxygenase family.</text>
</comment>
<keyword evidence="2 5" id="KW-0479">Metal-binding</keyword>
<dbReference type="InterPro" id="IPR004294">
    <property type="entry name" value="Carotenoid_Oase"/>
</dbReference>
<evidence type="ECO:0000256" key="2">
    <source>
        <dbReference type="ARBA" id="ARBA00022723"/>
    </source>
</evidence>
<evidence type="ECO:0000313" key="8">
    <source>
        <dbReference type="Proteomes" id="UP000180043"/>
    </source>
</evidence>
<comment type="cofactor">
    <cofactor evidence="5 6">
        <name>Fe(2+)</name>
        <dbReference type="ChEBI" id="CHEBI:29033"/>
    </cofactor>
    <text evidence="5 6">Binds 1 Fe(2+) ion per subunit.</text>
</comment>
<keyword evidence="6 7" id="KW-0223">Dioxygenase</keyword>
<evidence type="ECO:0000256" key="3">
    <source>
        <dbReference type="ARBA" id="ARBA00023002"/>
    </source>
</evidence>
<dbReference type="AlphaFoldDB" id="A0A1S1KX54"/>
<keyword evidence="3 6" id="KW-0560">Oxidoreductase</keyword>
<evidence type="ECO:0000256" key="6">
    <source>
        <dbReference type="RuleBase" id="RU364048"/>
    </source>
</evidence>
<organism evidence="7 8">
    <name type="scientific">Mycobacteroides chelonae</name>
    <name type="common">Mycobacterium chelonae</name>
    <dbReference type="NCBI Taxonomy" id="1774"/>
    <lineage>
        <taxon>Bacteria</taxon>
        <taxon>Bacillati</taxon>
        <taxon>Actinomycetota</taxon>
        <taxon>Actinomycetes</taxon>
        <taxon>Mycobacteriales</taxon>
        <taxon>Mycobacteriaceae</taxon>
        <taxon>Mycobacteroides</taxon>
    </lineage>
</organism>
<dbReference type="GO" id="GO:0046872">
    <property type="term" value="F:metal ion binding"/>
    <property type="evidence" value="ECO:0007669"/>
    <property type="project" value="UniProtKB-KW"/>
</dbReference>
<proteinExistence type="inferred from homology"/>
<evidence type="ECO:0000256" key="4">
    <source>
        <dbReference type="ARBA" id="ARBA00023004"/>
    </source>
</evidence>
<dbReference type="EC" id="1.13.11.-" evidence="6"/>
<gene>
    <name evidence="7" type="ORF">BKG82_09370</name>
</gene>
<evidence type="ECO:0000256" key="1">
    <source>
        <dbReference type="ARBA" id="ARBA00006787"/>
    </source>
</evidence>
<reference evidence="7 8" key="1">
    <citation type="submission" date="2016-10" db="EMBL/GenBank/DDBJ databases">
        <title>Evaluation of Human, Veterinary and Environmental Mycobacterium chelonae Isolates by Core Genome Phylogenomic Analysis, Targeted Gene Comparison, and Anti-microbial Susceptibility Patterns: A Tale of Mistaken Identities.</title>
        <authorList>
            <person name="Fogelson S.B."/>
            <person name="Camus A.C."/>
            <person name="Lorenz W."/>
            <person name="Vasireddy R."/>
            <person name="Vasireddy S."/>
            <person name="Smith T."/>
            <person name="Brown-Elliott B.A."/>
            <person name="Wallace R.J.Jr."/>
            <person name="Hasan N.A."/>
            <person name="Reischl U."/>
            <person name="Sanchez S."/>
        </authorList>
    </citation>
    <scope>NUCLEOTIDE SEQUENCE [LARGE SCALE GENOMIC DNA]</scope>
    <source>
        <strain evidence="7 8">15515</strain>
    </source>
</reference>
<dbReference type="PANTHER" id="PTHR10543:SF89">
    <property type="entry name" value="CAROTENOID 9,10(9',10')-CLEAVAGE DIOXYGENASE 1"/>
    <property type="match status" value="1"/>
</dbReference>
<feature type="binding site" evidence="5">
    <location>
        <position position="292"/>
    </location>
    <ligand>
        <name>Fe cation</name>
        <dbReference type="ChEBI" id="CHEBI:24875"/>
        <note>catalytic</note>
    </ligand>
</feature>
<keyword evidence="4 5" id="KW-0408">Iron</keyword>
<dbReference type="GO" id="GO:0016121">
    <property type="term" value="P:carotene catabolic process"/>
    <property type="evidence" value="ECO:0007669"/>
    <property type="project" value="TreeGrafter"/>
</dbReference>
<feature type="binding site" evidence="5">
    <location>
        <position position="226"/>
    </location>
    <ligand>
        <name>Fe cation</name>
        <dbReference type="ChEBI" id="CHEBI:24875"/>
        <note>catalytic</note>
    </ligand>
</feature>
<sequence>MTLAPEHSASDTDFEELISRPFESQLREYDYQLTDIDGALPPALTGTLFRIGPGKFEVGTTVLRTMFDADGMVSRFILDGSSVRFTNRYVRTQQFRDGLQSGPMRRPGITTQVPGKLLANLQLPANTANTNIVSLAGEMLALWEGGPPHRLDPDTLETLGTNDFKGKLGYVGAFSAHPKWDPVTGEMFNFGLDVFPTPRLRCYRVSPSGQLSQINSVTLWDMGWNHDFALTEKYLVFVLDPIRPNIGQLLRGKRFDESLEYQLTNGSTKFILVPRDGSKPIVIEHAPQTHIHVTNAFQDGADAVVEFVRYESLEFLRQSLHAAMGPKDHPNPHHHLVVREWPNSHLVRFRISPSGKITEEVVSQSAKIEFPQYDWRQSTRNHQITYTAGTLERQGHYNGIFKFDHRTGAMTHCDFGTASVCEPLFVPRHKDSAQDDGWLLAVNHDLVENRSQLVILDARDVEQGPLAVAHLTHHLPIGFHGTFTRRVANPFAPLPHPNLVA</sequence>
<feature type="binding site" evidence="5">
    <location>
        <position position="177"/>
    </location>
    <ligand>
        <name>Fe cation</name>
        <dbReference type="ChEBI" id="CHEBI:24875"/>
        <note>catalytic</note>
    </ligand>
</feature>
<evidence type="ECO:0000256" key="5">
    <source>
        <dbReference type="PIRSR" id="PIRSR604294-1"/>
    </source>
</evidence>
<comment type="caution">
    <text evidence="7">The sequence shown here is derived from an EMBL/GenBank/DDBJ whole genome shotgun (WGS) entry which is preliminary data.</text>
</comment>
<dbReference type="RefSeq" id="WP_057968802.1">
    <property type="nucleotide sequence ID" value="NZ_JAAOOS010000002.1"/>
</dbReference>
<dbReference type="EMBL" id="MLIQ01000013">
    <property type="protein sequence ID" value="OHU57856.1"/>
    <property type="molecule type" value="Genomic_DNA"/>
</dbReference>
<dbReference type="PANTHER" id="PTHR10543">
    <property type="entry name" value="BETA-CAROTENE DIOXYGENASE"/>
    <property type="match status" value="1"/>
</dbReference>
<dbReference type="Pfam" id="PF03055">
    <property type="entry name" value="RPE65"/>
    <property type="match status" value="1"/>
</dbReference>
<name>A0A1S1KX54_MYCCH</name>
<accession>A0A1S1KX54</accession>